<dbReference type="CDD" id="cd03257">
    <property type="entry name" value="ABC_NikE_OppD_transporters"/>
    <property type="match status" value="1"/>
</dbReference>
<keyword evidence="3" id="KW-0547">Nucleotide-binding</keyword>
<dbReference type="Pfam" id="PF00005">
    <property type="entry name" value="ABC_tran"/>
    <property type="match status" value="1"/>
</dbReference>
<evidence type="ECO:0000256" key="1">
    <source>
        <dbReference type="ARBA" id="ARBA00005417"/>
    </source>
</evidence>
<dbReference type="NCBIfam" id="NF008453">
    <property type="entry name" value="PRK11308.1"/>
    <property type="match status" value="1"/>
</dbReference>
<evidence type="ECO:0000313" key="7">
    <source>
        <dbReference type="Proteomes" id="UP000190285"/>
    </source>
</evidence>
<feature type="domain" description="ABC transporter" evidence="5">
    <location>
        <begin position="6"/>
        <end position="257"/>
    </location>
</feature>
<dbReference type="GO" id="GO:0055085">
    <property type="term" value="P:transmembrane transport"/>
    <property type="evidence" value="ECO:0007669"/>
    <property type="project" value="UniProtKB-ARBA"/>
</dbReference>
<dbReference type="PROSITE" id="PS50893">
    <property type="entry name" value="ABC_TRANSPORTER_2"/>
    <property type="match status" value="1"/>
</dbReference>
<dbReference type="InterPro" id="IPR003593">
    <property type="entry name" value="AAA+_ATPase"/>
</dbReference>
<dbReference type="InterPro" id="IPR013563">
    <property type="entry name" value="Oligopep_ABC_C"/>
</dbReference>
<dbReference type="InterPro" id="IPR050319">
    <property type="entry name" value="ABC_transp_ATP-bind"/>
</dbReference>
<dbReference type="AlphaFoldDB" id="A0A1T5IHX8"/>
<dbReference type="Proteomes" id="UP000190285">
    <property type="component" value="Unassembled WGS sequence"/>
</dbReference>
<evidence type="ECO:0000256" key="4">
    <source>
        <dbReference type="ARBA" id="ARBA00022840"/>
    </source>
</evidence>
<dbReference type="FunFam" id="3.40.50.300:FF:000016">
    <property type="entry name" value="Oligopeptide ABC transporter ATP-binding component"/>
    <property type="match status" value="1"/>
</dbReference>
<evidence type="ECO:0000256" key="3">
    <source>
        <dbReference type="ARBA" id="ARBA00022741"/>
    </source>
</evidence>
<dbReference type="InterPro" id="IPR017871">
    <property type="entry name" value="ABC_transporter-like_CS"/>
</dbReference>
<dbReference type="Gene3D" id="3.40.50.300">
    <property type="entry name" value="P-loop containing nucleotide triphosphate hydrolases"/>
    <property type="match status" value="1"/>
</dbReference>
<reference evidence="6 7" key="1">
    <citation type="submission" date="2017-02" db="EMBL/GenBank/DDBJ databases">
        <authorList>
            <person name="Peterson S.W."/>
        </authorList>
    </citation>
    <scope>NUCLEOTIDE SEQUENCE [LARGE SCALE GENOMIC DNA]</scope>
    <source>
        <strain evidence="6 7">M1</strain>
    </source>
</reference>
<evidence type="ECO:0000256" key="2">
    <source>
        <dbReference type="ARBA" id="ARBA00022448"/>
    </source>
</evidence>
<organism evidence="6 7">
    <name type="scientific">Maledivibacter halophilus</name>
    <dbReference type="NCBI Taxonomy" id="36842"/>
    <lineage>
        <taxon>Bacteria</taxon>
        <taxon>Bacillati</taxon>
        <taxon>Bacillota</taxon>
        <taxon>Clostridia</taxon>
        <taxon>Peptostreptococcales</taxon>
        <taxon>Caminicellaceae</taxon>
        <taxon>Maledivibacter</taxon>
    </lineage>
</organism>
<dbReference type="NCBIfam" id="TIGR01727">
    <property type="entry name" value="oligo_HPY"/>
    <property type="match status" value="1"/>
</dbReference>
<dbReference type="SUPFAM" id="SSF52540">
    <property type="entry name" value="P-loop containing nucleoside triphosphate hydrolases"/>
    <property type="match status" value="1"/>
</dbReference>
<dbReference type="GO" id="GO:0005524">
    <property type="term" value="F:ATP binding"/>
    <property type="evidence" value="ECO:0007669"/>
    <property type="project" value="UniProtKB-KW"/>
</dbReference>
<sequence length="324" mass="36522">MKERLLEVKDLKTYFPVEGGIFKKTTNYVKAVDGVSFDVFKGETLGLVGESGCGKSTTGRTIMRLIEATAGKVIFDGKDIFSLSKKEMLKTRREMQMIFQDPFSSLNPRKMVKEIIGAAFEIHMPRMTKKEREQEVARLLEIVGLNPDYTTRYPHEFSGGQRQRIGIARSLALNPKLIIADEPVSALDVSIQSQVLNLLNKLQKDFSLTYIFIAHDLSVVRHLSDRVGVMYLGKLVELADGDKLYAQPLHPYTKALLSAIPIPEVGVKRERIILKGDVPSPLNPPNGCRFHTRCPYCKSICKEKEPLFKEVSPNHYVSCHLIDN</sequence>
<dbReference type="InterPro" id="IPR027417">
    <property type="entry name" value="P-loop_NTPase"/>
</dbReference>
<dbReference type="SMART" id="SM00382">
    <property type="entry name" value="AAA"/>
    <property type="match status" value="1"/>
</dbReference>
<evidence type="ECO:0000259" key="5">
    <source>
        <dbReference type="PROSITE" id="PS50893"/>
    </source>
</evidence>
<dbReference type="Pfam" id="PF08352">
    <property type="entry name" value="oligo_HPY"/>
    <property type="match status" value="1"/>
</dbReference>
<keyword evidence="7" id="KW-1185">Reference proteome</keyword>
<dbReference type="GO" id="GO:0015833">
    <property type="term" value="P:peptide transport"/>
    <property type="evidence" value="ECO:0007669"/>
    <property type="project" value="InterPro"/>
</dbReference>
<proteinExistence type="inferred from homology"/>
<dbReference type="RefSeq" id="WP_079488935.1">
    <property type="nucleotide sequence ID" value="NZ_FUZT01000001.1"/>
</dbReference>
<dbReference type="STRING" id="36842.SAMN02194393_00391"/>
<comment type="similarity">
    <text evidence="1">Belongs to the ABC transporter superfamily.</text>
</comment>
<dbReference type="PANTHER" id="PTHR43776">
    <property type="entry name" value="TRANSPORT ATP-BINDING PROTEIN"/>
    <property type="match status" value="1"/>
</dbReference>
<name>A0A1T5IHX8_9FIRM</name>
<evidence type="ECO:0000313" key="6">
    <source>
        <dbReference type="EMBL" id="SKC38700.1"/>
    </source>
</evidence>
<dbReference type="OrthoDB" id="9806285at2"/>
<accession>A0A1T5IHX8</accession>
<keyword evidence="2" id="KW-0813">Transport</keyword>
<dbReference type="InterPro" id="IPR003439">
    <property type="entry name" value="ABC_transporter-like_ATP-bd"/>
</dbReference>
<protein>
    <submittedName>
        <fullName evidence="6">Oligopeptide transport system ATP-binding protein</fullName>
    </submittedName>
</protein>
<keyword evidence="4 6" id="KW-0067">ATP-binding</keyword>
<gene>
    <name evidence="6" type="ORF">SAMN02194393_00391</name>
</gene>
<dbReference type="PANTHER" id="PTHR43776:SF7">
    <property type="entry name" value="D,D-DIPEPTIDE TRANSPORT ATP-BINDING PROTEIN DDPF-RELATED"/>
    <property type="match status" value="1"/>
</dbReference>
<dbReference type="PROSITE" id="PS00211">
    <property type="entry name" value="ABC_TRANSPORTER_1"/>
    <property type="match status" value="1"/>
</dbReference>
<dbReference type="EMBL" id="FUZT01000001">
    <property type="protein sequence ID" value="SKC38700.1"/>
    <property type="molecule type" value="Genomic_DNA"/>
</dbReference>
<dbReference type="GO" id="GO:0016887">
    <property type="term" value="F:ATP hydrolysis activity"/>
    <property type="evidence" value="ECO:0007669"/>
    <property type="project" value="InterPro"/>
</dbReference>